<feature type="binding site" evidence="4">
    <location>
        <position position="191"/>
    </location>
    <ligand>
        <name>Mg(2+)</name>
        <dbReference type="ChEBI" id="CHEBI:18420"/>
    </ligand>
</feature>
<dbReference type="SUPFAM" id="SSF51604">
    <property type="entry name" value="Enolase C-terminal domain-like"/>
    <property type="match status" value="1"/>
</dbReference>
<feature type="domain" description="Mandelate racemase/muconate lactonizing enzyme C-terminal" evidence="6">
    <location>
        <begin position="113"/>
        <end position="210"/>
    </location>
</feature>
<dbReference type="GO" id="GO:0043748">
    <property type="term" value="F:O-succinylbenzoate synthase activity"/>
    <property type="evidence" value="ECO:0007669"/>
    <property type="project" value="UniProtKB-EC"/>
</dbReference>
<dbReference type="CDD" id="cd03320">
    <property type="entry name" value="OSBS"/>
    <property type="match status" value="1"/>
</dbReference>
<dbReference type="SFLD" id="SFLDF00009">
    <property type="entry name" value="o-succinylbenzoate_synthase"/>
    <property type="match status" value="1"/>
</dbReference>
<evidence type="ECO:0000256" key="5">
    <source>
        <dbReference type="NCBIfam" id="TIGR01927"/>
    </source>
</evidence>
<evidence type="ECO:0000256" key="4">
    <source>
        <dbReference type="HAMAP-Rule" id="MF_00470"/>
    </source>
</evidence>
<comment type="caution">
    <text evidence="7">The sequence shown here is derived from an EMBL/GenBank/DDBJ whole genome shotgun (WGS) entry which is preliminary data.</text>
</comment>
<comment type="function">
    <text evidence="4">Converts 2-succinyl-6-hydroxy-2,4-cyclohexadiene-1-carboxylate (SHCHC) to 2-succinylbenzoate (OSB).</text>
</comment>
<protein>
    <recommendedName>
        <fullName evidence="4 5">o-succinylbenzoate synthase</fullName>
        <shortName evidence="4">OSB synthase</shortName>
        <shortName evidence="4">OSBS</shortName>
        <ecNumber evidence="4 5">4.2.1.113</ecNumber>
    </recommendedName>
    <alternativeName>
        <fullName evidence="4">4-(2'-carboxyphenyl)-4-oxybutyric acid synthase</fullName>
    </alternativeName>
    <alternativeName>
        <fullName evidence="4">o-succinylbenzoic acid synthase</fullName>
    </alternativeName>
</protein>
<dbReference type="InterPro" id="IPR029065">
    <property type="entry name" value="Enolase_C-like"/>
</dbReference>
<comment type="pathway">
    <text evidence="4">Quinol/quinone metabolism; 1,4-dihydroxy-2-naphthoate biosynthesis; 1,4-dihydroxy-2-naphthoate from chorismate: step 4/7.</text>
</comment>
<evidence type="ECO:0000259" key="6">
    <source>
        <dbReference type="SMART" id="SM00922"/>
    </source>
</evidence>
<dbReference type="EMBL" id="JACI01000001">
    <property type="protein sequence ID" value="OAQ15339.1"/>
    <property type="molecule type" value="Genomic_DNA"/>
</dbReference>
<organism evidence="7 8">
    <name type="scientific">Bibersteinia trehalosi Y31</name>
    <dbReference type="NCBI Taxonomy" id="1261658"/>
    <lineage>
        <taxon>Bacteria</taxon>
        <taxon>Pseudomonadati</taxon>
        <taxon>Pseudomonadota</taxon>
        <taxon>Gammaproteobacteria</taxon>
        <taxon>Pasteurellales</taxon>
        <taxon>Pasteurellaceae</taxon>
        <taxon>Bibersteinia</taxon>
    </lineage>
</organism>
<dbReference type="InterPro" id="IPR041338">
    <property type="entry name" value="OSBS_N"/>
</dbReference>
<accession>A0A179CZJ8</accession>
<feature type="active site" description="Proton donor" evidence="4">
    <location>
        <position position="134"/>
    </location>
</feature>
<reference evidence="7 8" key="1">
    <citation type="submission" date="2014-01" db="EMBL/GenBank/DDBJ databases">
        <authorList>
            <person name="Zuccon D."/>
        </authorList>
    </citation>
    <scope>NUCLEOTIDE SEQUENCE [LARGE SCALE GENOMIC DNA]</scope>
    <source>
        <strain evidence="7 8">Y31</strain>
    </source>
</reference>
<feature type="binding site" evidence="4">
    <location>
        <position position="214"/>
    </location>
    <ligand>
        <name>Mg(2+)</name>
        <dbReference type="ChEBI" id="CHEBI:18420"/>
    </ligand>
</feature>
<evidence type="ECO:0000313" key="7">
    <source>
        <dbReference type="EMBL" id="OAQ15339.1"/>
    </source>
</evidence>
<keyword evidence="2 4" id="KW-0460">Magnesium</keyword>
<feature type="active site" description="Proton acceptor" evidence="4">
    <location>
        <position position="236"/>
    </location>
</feature>
<dbReference type="InterPro" id="IPR029017">
    <property type="entry name" value="Enolase-like_N"/>
</dbReference>
<comment type="cofactor">
    <cofactor evidence="4">
        <name>a divalent metal cation</name>
        <dbReference type="ChEBI" id="CHEBI:60240"/>
    </cofactor>
</comment>
<dbReference type="Pfam" id="PF13378">
    <property type="entry name" value="MR_MLE_C"/>
    <property type="match status" value="1"/>
</dbReference>
<dbReference type="InterPro" id="IPR013342">
    <property type="entry name" value="Mandelate_racemase_C"/>
</dbReference>
<sequence>MRKFSLYRYQIPLQSGLILRAQTQRFRTGLICYLAEKHHEGWGEIAPLSGFSQESLAQAENQALAWLTYWQNGKTQTLEALFPSVAFGLSMALYELRHGLCEAKSVLTVPLCSDSSLKTIERLKQQNITIAKLKVGRYSPEQDAKTVQQLLNAMPHLSLRLDANRAWDLNTASQFALRLSPAEKRQIVFIEEPCQTVEQSLQFAKNQQIAIAWDESLQLKEVQLQIQEGLAAIVIKPMLIGSREKCLAMIKQAHLLGLQAVLSSSIESSLGLSQLAHFAEQVTPQTAAGLDTLSLMQQQLIRAFPLSSLPLYGIESSFLQKIA</sequence>
<comment type="similarity">
    <text evidence="4">Belongs to the mandelate racemase/muconate lactonizing enzyme family. MenC type 1 subfamily.</text>
</comment>
<feature type="binding site" evidence="4">
    <location>
        <position position="162"/>
    </location>
    <ligand>
        <name>Mg(2+)</name>
        <dbReference type="ChEBI" id="CHEBI:18420"/>
    </ligand>
</feature>
<keyword evidence="1 4" id="KW-0479">Metal-binding</keyword>
<dbReference type="NCBIfam" id="NF003473">
    <property type="entry name" value="PRK05105.1"/>
    <property type="match status" value="1"/>
</dbReference>
<evidence type="ECO:0000313" key="8">
    <source>
        <dbReference type="Proteomes" id="UP000078358"/>
    </source>
</evidence>
<dbReference type="Gene3D" id="3.30.390.10">
    <property type="entry name" value="Enolase-like, N-terminal domain"/>
    <property type="match status" value="1"/>
</dbReference>
<dbReference type="HAMAP" id="MF_00470">
    <property type="entry name" value="MenC_1"/>
    <property type="match status" value="1"/>
</dbReference>
<gene>
    <name evidence="4" type="primary">menC</name>
    <name evidence="7" type="ORF">F480_02015</name>
</gene>
<evidence type="ECO:0000256" key="2">
    <source>
        <dbReference type="ARBA" id="ARBA00022842"/>
    </source>
</evidence>
<dbReference type="Pfam" id="PF21508">
    <property type="entry name" value="MenC_N"/>
    <property type="match status" value="1"/>
</dbReference>
<dbReference type="Proteomes" id="UP000078358">
    <property type="component" value="Unassembled WGS sequence"/>
</dbReference>
<dbReference type="RefSeq" id="WP_025289194.1">
    <property type="nucleotide sequence ID" value="NZ_JACI01000001.1"/>
</dbReference>
<dbReference type="Gene3D" id="3.20.20.120">
    <property type="entry name" value="Enolase-like C-terminal domain"/>
    <property type="match status" value="1"/>
</dbReference>
<keyword evidence="3 4" id="KW-0456">Lyase</keyword>
<evidence type="ECO:0000256" key="1">
    <source>
        <dbReference type="ARBA" id="ARBA00022723"/>
    </source>
</evidence>
<comment type="pathway">
    <text evidence="4">Quinol/quinone metabolism; menaquinone biosynthesis.</text>
</comment>
<dbReference type="PANTHER" id="PTHR48073">
    <property type="entry name" value="O-SUCCINYLBENZOATE SYNTHASE-RELATED"/>
    <property type="match status" value="1"/>
</dbReference>
<dbReference type="NCBIfam" id="TIGR01927">
    <property type="entry name" value="menC_gam_Gplu"/>
    <property type="match status" value="1"/>
</dbReference>
<dbReference type="UniPathway" id="UPA01057">
    <property type="reaction ID" value="UER00165"/>
</dbReference>
<dbReference type="SMART" id="SM00922">
    <property type="entry name" value="MR_MLE"/>
    <property type="match status" value="1"/>
</dbReference>
<proteinExistence type="inferred from homology"/>
<dbReference type="InterPro" id="IPR010196">
    <property type="entry name" value="OSB_synthase_MenC1"/>
</dbReference>
<evidence type="ECO:0000256" key="3">
    <source>
        <dbReference type="ARBA" id="ARBA00023239"/>
    </source>
</evidence>
<comment type="catalytic activity">
    <reaction evidence="4">
        <text>(1R,6R)-6-hydroxy-2-succinyl-cyclohexa-2,4-diene-1-carboxylate = 2-succinylbenzoate + H2O</text>
        <dbReference type="Rhea" id="RHEA:10196"/>
        <dbReference type="ChEBI" id="CHEBI:15377"/>
        <dbReference type="ChEBI" id="CHEBI:18325"/>
        <dbReference type="ChEBI" id="CHEBI:58689"/>
        <dbReference type="EC" id="4.2.1.113"/>
    </reaction>
</comment>
<dbReference type="InterPro" id="IPR036849">
    <property type="entry name" value="Enolase-like_C_sf"/>
</dbReference>
<dbReference type="PANTHER" id="PTHR48073:SF2">
    <property type="entry name" value="O-SUCCINYLBENZOATE SYNTHASE"/>
    <property type="match status" value="1"/>
</dbReference>
<dbReference type="UniPathway" id="UPA00079"/>
<dbReference type="SFLD" id="SFLDG00180">
    <property type="entry name" value="muconate_cycloisomerase"/>
    <property type="match status" value="1"/>
</dbReference>
<dbReference type="EC" id="4.2.1.113" evidence="4 5"/>
<dbReference type="SUPFAM" id="SSF54826">
    <property type="entry name" value="Enolase N-terminal domain-like"/>
    <property type="match status" value="1"/>
</dbReference>
<dbReference type="PATRIC" id="fig|1261658.3.peg.407"/>
<keyword evidence="4" id="KW-0474">Menaquinone biosynthesis</keyword>
<name>A0A179CZJ8_BIBTR</name>
<dbReference type="GO" id="GO:0000287">
    <property type="term" value="F:magnesium ion binding"/>
    <property type="evidence" value="ECO:0007669"/>
    <property type="project" value="UniProtKB-UniRule"/>
</dbReference>
<dbReference type="AlphaFoldDB" id="A0A179CZJ8"/>
<dbReference type="SFLD" id="SFLDS00001">
    <property type="entry name" value="Enolase"/>
    <property type="match status" value="1"/>
</dbReference>
<dbReference type="GO" id="GO:0009234">
    <property type="term" value="P:menaquinone biosynthetic process"/>
    <property type="evidence" value="ECO:0007669"/>
    <property type="project" value="UniProtKB-UniRule"/>
</dbReference>